<dbReference type="PANTHER" id="PTHR33116:SF86">
    <property type="entry name" value="REVERSE TRANSCRIPTASE DOMAIN-CONTAINING PROTEIN"/>
    <property type="match status" value="1"/>
</dbReference>
<dbReference type="Proteomes" id="UP000265520">
    <property type="component" value="Unassembled WGS sequence"/>
</dbReference>
<protein>
    <recommendedName>
        <fullName evidence="3">RNA-directed DNA polymerase (Reverse transcriptase)</fullName>
    </recommendedName>
</protein>
<organism evidence="1 2">
    <name type="scientific">Trifolium medium</name>
    <dbReference type="NCBI Taxonomy" id="97028"/>
    <lineage>
        <taxon>Eukaryota</taxon>
        <taxon>Viridiplantae</taxon>
        <taxon>Streptophyta</taxon>
        <taxon>Embryophyta</taxon>
        <taxon>Tracheophyta</taxon>
        <taxon>Spermatophyta</taxon>
        <taxon>Magnoliopsida</taxon>
        <taxon>eudicotyledons</taxon>
        <taxon>Gunneridae</taxon>
        <taxon>Pentapetalae</taxon>
        <taxon>rosids</taxon>
        <taxon>fabids</taxon>
        <taxon>Fabales</taxon>
        <taxon>Fabaceae</taxon>
        <taxon>Papilionoideae</taxon>
        <taxon>50 kb inversion clade</taxon>
        <taxon>NPAAA clade</taxon>
        <taxon>Hologalegina</taxon>
        <taxon>IRL clade</taxon>
        <taxon>Trifolieae</taxon>
        <taxon>Trifolium</taxon>
    </lineage>
</organism>
<name>A0A392QIQ2_9FABA</name>
<dbReference type="PANTHER" id="PTHR33116">
    <property type="entry name" value="REVERSE TRANSCRIPTASE ZINC-BINDING DOMAIN-CONTAINING PROTEIN-RELATED-RELATED"/>
    <property type="match status" value="1"/>
</dbReference>
<evidence type="ECO:0008006" key="3">
    <source>
        <dbReference type="Google" id="ProtNLM"/>
    </source>
</evidence>
<dbReference type="EMBL" id="LXQA010137768">
    <property type="protein sequence ID" value="MCI23774.1"/>
    <property type="molecule type" value="Genomic_DNA"/>
</dbReference>
<keyword evidence="2" id="KW-1185">Reference proteome</keyword>
<reference evidence="1 2" key="1">
    <citation type="journal article" date="2018" name="Front. Plant Sci.">
        <title>Red Clover (Trifolium pratense) and Zigzag Clover (T. medium) - A Picture of Genomic Similarities and Differences.</title>
        <authorList>
            <person name="Dluhosova J."/>
            <person name="Istvanek J."/>
            <person name="Nedelnik J."/>
            <person name="Repkova J."/>
        </authorList>
    </citation>
    <scope>NUCLEOTIDE SEQUENCE [LARGE SCALE GENOMIC DNA]</scope>
    <source>
        <strain evidence="2">cv. 10/8</strain>
        <tissue evidence="1">Leaf</tissue>
    </source>
</reference>
<dbReference type="AlphaFoldDB" id="A0A392QIQ2"/>
<sequence>MFLIFTNKPQGRRLDKSELMFSCKVEARFKSSFTEWLPMKCSPKIAKYLGLPTHVGRSKKAVFSFLVDSIWKKLKCWKEKCLSFAGRGVLIKVVAQAIPTYAMSCFLPPDNLCDQLEMLICHF</sequence>
<comment type="caution">
    <text evidence="1">The sequence shown here is derived from an EMBL/GenBank/DDBJ whole genome shotgun (WGS) entry which is preliminary data.</text>
</comment>
<evidence type="ECO:0000313" key="2">
    <source>
        <dbReference type="Proteomes" id="UP000265520"/>
    </source>
</evidence>
<proteinExistence type="predicted"/>
<evidence type="ECO:0000313" key="1">
    <source>
        <dbReference type="EMBL" id="MCI23774.1"/>
    </source>
</evidence>
<accession>A0A392QIQ2</accession>